<evidence type="ECO:0000256" key="1">
    <source>
        <dbReference type="SAM" id="MobiDB-lite"/>
    </source>
</evidence>
<dbReference type="SUPFAM" id="SSF49562">
    <property type="entry name" value="C2 domain (Calcium/lipid-binding domain, CaLB)"/>
    <property type="match status" value="2"/>
</dbReference>
<gene>
    <name evidence="3" type="ORF">V5N11_003255</name>
</gene>
<feature type="region of interest" description="Disordered" evidence="1">
    <location>
        <begin position="167"/>
        <end position="191"/>
    </location>
</feature>
<evidence type="ECO:0000313" key="4">
    <source>
        <dbReference type="Proteomes" id="UP001558713"/>
    </source>
</evidence>
<dbReference type="PANTHER" id="PTHR32246:SF137">
    <property type="entry name" value="CALCIUM-DEPENDENT LIPID-BINDING (CALB DOMAIN) FAMILY PROTEIN"/>
    <property type="match status" value="1"/>
</dbReference>
<dbReference type="PANTHER" id="PTHR32246">
    <property type="entry name" value="INGRESSION PROTEIN FIC1"/>
    <property type="match status" value="1"/>
</dbReference>
<protein>
    <submittedName>
        <fullName evidence="3">Protein SRC2</fullName>
    </submittedName>
</protein>
<comment type="caution">
    <text evidence="3">The sequence shown here is derived from an EMBL/GenBank/DDBJ whole genome shotgun (WGS) entry which is preliminary data.</text>
</comment>
<evidence type="ECO:0000313" key="3">
    <source>
        <dbReference type="EMBL" id="KAL1220546.1"/>
    </source>
</evidence>
<dbReference type="InterPro" id="IPR035892">
    <property type="entry name" value="C2_domain_sf"/>
</dbReference>
<dbReference type="Pfam" id="PF00168">
    <property type="entry name" value="C2"/>
    <property type="match status" value="2"/>
</dbReference>
<dbReference type="InterPro" id="IPR044750">
    <property type="entry name" value="C2_SRC2/BAP"/>
</dbReference>
<feature type="domain" description="C2" evidence="2">
    <location>
        <begin position="189"/>
        <end position="329"/>
    </location>
</feature>
<name>A0ABD1BTU7_CARAN</name>
<evidence type="ECO:0000259" key="2">
    <source>
        <dbReference type="PROSITE" id="PS50004"/>
    </source>
</evidence>
<organism evidence="3 4">
    <name type="scientific">Cardamine amara subsp. amara</name>
    <dbReference type="NCBI Taxonomy" id="228776"/>
    <lineage>
        <taxon>Eukaryota</taxon>
        <taxon>Viridiplantae</taxon>
        <taxon>Streptophyta</taxon>
        <taxon>Embryophyta</taxon>
        <taxon>Tracheophyta</taxon>
        <taxon>Spermatophyta</taxon>
        <taxon>Magnoliopsida</taxon>
        <taxon>eudicotyledons</taxon>
        <taxon>Gunneridae</taxon>
        <taxon>Pentapetalae</taxon>
        <taxon>rosids</taxon>
        <taxon>malvids</taxon>
        <taxon>Brassicales</taxon>
        <taxon>Brassicaceae</taxon>
        <taxon>Cardamineae</taxon>
        <taxon>Cardamine</taxon>
    </lineage>
</organism>
<accession>A0ABD1BTU7</accession>
<dbReference type="Proteomes" id="UP001558713">
    <property type="component" value="Unassembled WGS sequence"/>
</dbReference>
<dbReference type="SMART" id="SM00239">
    <property type="entry name" value="C2"/>
    <property type="match status" value="2"/>
</dbReference>
<dbReference type="PROSITE" id="PS50004">
    <property type="entry name" value="C2"/>
    <property type="match status" value="2"/>
</dbReference>
<dbReference type="InterPro" id="IPR000008">
    <property type="entry name" value="C2_dom"/>
</dbReference>
<dbReference type="Gene3D" id="2.60.40.150">
    <property type="entry name" value="C2 domain"/>
    <property type="match status" value="2"/>
</dbReference>
<dbReference type="CDD" id="cd04051">
    <property type="entry name" value="C2_SRC2_like"/>
    <property type="match status" value="1"/>
</dbReference>
<feature type="domain" description="C2" evidence="2">
    <location>
        <begin position="1"/>
        <end position="124"/>
    </location>
</feature>
<proteinExistence type="predicted"/>
<feature type="compositionally biased region" description="Polar residues" evidence="1">
    <location>
        <begin position="179"/>
        <end position="190"/>
    </location>
</feature>
<sequence>MSSRRLQTAIEKPTLELKIVSATDVGYIDDTDKIDVYAIVSLIGDTTQKKQTAKTPIDYDGGSNPTWNHTVKFSVDKDRASEGLLAVYVKLYSYWLEDENDIYLGEVKVSVQELLASNPIPPFANGNVNKMKLVTYPLKFIGETKPNAKLSLSYRFKPVPVNDDLYPPPPPAQDYSPPFGSQSAYTNTDPARSGQPIIYSPQFQTTGQTTTVTKLAIEVVIKSANDIRNVNVFDDMDVYASVMIRDGKTTITHKTKTPIAYSGFKFPTWNHAVKFSFDEKELAGDGEDRFTLVVDLMSHRPVLGDKHIGEVKVLIQELIGSNPPSPLTDVNASGMKLVTHKVIGPYGEKGTLSFTYRFLKEQVTIPILPDTTLQPFIMYIPVSHQSFGSGDPVHGTSGYMAVHSGANVGPSNGLVPISIPPTYQPHVYQQVTQPQQQPQLQPQKFHSSLPLPEKKPQSPPSQKPTHLHEHTQGARPNIKPQGSGSAALGLGAAFMGRVIGGAIIHEMISDEVGLDGFGSL</sequence>
<reference evidence="3 4" key="1">
    <citation type="submission" date="2024-04" db="EMBL/GenBank/DDBJ databases">
        <title>Genome assembly C_amara_ONT_v2.</title>
        <authorList>
            <person name="Yant L."/>
            <person name="Moore C."/>
            <person name="Slenker M."/>
        </authorList>
    </citation>
    <scope>NUCLEOTIDE SEQUENCE [LARGE SCALE GENOMIC DNA]</scope>
    <source>
        <tissue evidence="3">Leaf</tissue>
    </source>
</reference>
<feature type="compositionally biased region" description="Low complexity" evidence="1">
    <location>
        <begin position="429"/>
        <end position="451"/>
    </location>
</feature>
<feature type="region of interest" description="Disordered" evidence="1">
    <location>
        <begin position="429"/>
        <end position="484"/>
    </location>
</feature>
<dbReference type="EMBL" id="JBANAX010000150">
    <property type="protein sequence ID" value="KAL1220546.1"/>
    <property type="molecule type" value="Genomic_DNA"/>
</dbReference>
<dbReference type="AlphaFoldDB" id="A0ABD1BTU7"/>
<keyword evidence="4" id="KW-1185">Reference proteome</keyword>